<keyword evidence="9" id="KW-0449">Lipoprotein</keyword>
<dbReference type="InterPro" id="IPR036284">
    <property type="entry name" value="GGL_sf"/>
</dbReference>
<evidence type="ECO:0000313" key="12">
    <source>
        <dbReference type="EMBL" id="KAJ8659325.1"/>
    </source>
</evidence>
<dbReference type="GO" id="GO:0000750">
    <property type="term" value="P:pheromone-dependent signal transduction involved in conjugation with cellular fusion"/>
    <property type="evidence" value="ECO:0007669"/>
    <property type="project" value="InterPro"/>
</dbReference>
<dbReference type="SUPFAM" id="SSF48670">
    <property type="entry name" value="Transducin (heterotrimeric G protein), gamma chain"/>
    <property type="match status" value="1"/>
</dbReference>
<dbReference type="Pfam" id="PF00631">
    <property type="entry name" value="G-gamma"/>
    <property type="match status" value="1"/>
</dbReference>
<evidence type="ECO:0000259" key="11">
    <source>
        <dbReference type="PROSITE" id="PS50058"/>
    </source>
</evidence>
<dbReference type="GO" id="GO:0005834">
    <property type="term" value="C:heterotrimeric G-protein complex"/>
    <property type="evidence" value="ECO:0007669"/>
    <property type="project" value="TreeGrafter"/>
</dbReference>
<dbReference type="Gene3D" id="4.10.260.10">
    <property type="entry name" value="Transducin (heterotrimeric G protein), gamma chain"/>
    <property type="match status" value="1"/>
</dbReference>
<evidence type="ECO:0000256" key="3">
    <source>
        <dbReference type="ARBA" id="ARBA00011581"/>
    </source>
</evidence>
<evidence type="ECO:0000256" key="1">
    <source>
        <dbReference type="ARBA" id="ARBA00004170"/>
    </source>
</evidence>
<evidence type="ECO:0000256" key="2">
    <source>
        <dbReference type="ARBA" id="ARBA00007431"/>
    </source>
</evidence>
<evidence type="ECO:0000256" key="6">
    <source>
        <dbReference type="ARBA" id="ARBA00023136"/>
    </source>
</evidence>
<dbReference type="InterPro" id="IPR041848">
    <property type="entry name" value="Ste18_fungal"/>
</dbReference>
<accession>A0AAD7V6S5</accession>
<comment type="subunit">
    <text evidence="3">G proteins are composed of 3 units, alpha, beta and gamma.</text>
</comment>
<keyword evidence="6" id="KW-0472">Membrane</keyword>
<evidence type="ECO:0000313" key="13">
    <source>
        <dbReference type="Proteomes" id="UP001234581"/>
    </source>
</evidence>
<keyword evidence="5" id="KW-0488">Methylation</keyword>
<dbReference type="GO" id="GO:0007186">
    <property type="term" value="P:G protein-coupled receptor signaling pathway"/>
    <property type="evidence" value="ECO:0007669"/>
    <property type="project" value="InterPro"/>
</dbReference>
<dbReference type="GO" id="GO:0031681">
    <property type="term" value="F:G-protein beta-subunit binding"/>
    <property type="evidence" value="ECO:0007669"/>
    <property type="project" value="InterPro"/>
</dbReference>
<dbReference type="GeneID" id="83212453"/>
<dbReference type="PANTHER" id="PTHR28189:SF1">
    <property type="entry name" value="GUANINE NUCLEOTIDE-BINDING PROTEIN SUBUNIT GAMMA"/>
    <property type="match status" value="1"/>
</dbReference>
<dbReference type="PANTHER" id="PTHR28189">
    <property type="entry name" value="GUANINE NUCLEOTIDE-BINDING PROTEIN SUBUNIT GAMMA"/>
    <property type="match status" value="1"/>
</dbReference>
<dbReference type="FunFam" id="4.10.260.10:FF:000003">
    <property type="entry name" value="G-protein complex gamma subunit Ste18/GpgA"/>
    <property type="match status" value="1"/>
</dbReference>
<evidence type="ECO:0000256" key="7">
    <source>
        <dbReference type="ARBA" id="ARBA00023139"/>
    </source>
</evidence>
<evidence type="ECO:0000256" key="10">
    <source>
        <dbReference type="ARBA" id="ARBA00023289"/>
    </source>
</evidence>
<keyword evidence="8" id="KW-0807">Transducer</keyword>
<comment type="subcellular location">
    <subcellularLocation>
        <location evidence="1">Membrane</location>
        <topology evidence="1">Peripheral membrane protein</topology>
    </subcellularLocation>
</comment>
<dbReference type="Proteomes" id="UP001234581">
    <property type="component" value="Unassembled WGS sequence"/>
</dbReference>
<gene>
    <name evidence="12" type="ORF">O0I10_005040</name>
</gene>
<keyword evidence="7" id="KW-0564">Palmitate</keyword>
<keyword evidence="10" id="KW-0636">Prenylation</keyword>
<organism evidence="12 13">
    <name type="scientific">Lichtheimia ornata</name>
    <dbReference type="NCBI Taxonomy" id="688661"/>
    <lineage>
        <taxon>Eukaryota</taxon>
        <taxon>Fungi</taxon>
        <taxon>Fungi incertae sedis</taxon>
        <taxon>Mucoromycota</taxon>
        <taxon>Mucoromycotina</taxon>
        <taxon>Mucoromycetes</taxon>
        <taxon>Mucorales</taxon>
        <taxon>Lichtheimiaceae</taxon>
        <taxon>Lichtheimia</taxon>
    </lineage>
</organism>
<comment type="similarity">
    <text evidence="2">Belongs to the G protein gamma family.</text>
</comment>
<reference evidence="12 13" key="1">
    <citation type="submission" date="2023-03" db="EMBL/GenBank/DDBJ databases">
        <title>Genome sequence of Lichtheimia ornata CBS 291.66.</title>
        <authorList>
            <person name="Mohabir J.T."/>
            <person name="Shea T.P."/>
            <person name="Kurbessoian T."/>
            <person name="Berby B."/>
            <person name="Fontaine J."/>
            <person name="Livny J."/>
            <person name="Gnirke A."/>
            <person name="Stajich J.E."/>
            <person name="Cuomo C.A."/>
        </authorList>
    </citation>
    <scope>NUCLEOTIDE SEQUENCE [LARGE SCALE GENOMIC DNA]</scope>
    <source>
        <strain evidence="12">CBS 291.66</strain>
    </source>
</reference>
<evidence type="ECO:0000256" key="4">
    <source>
        <dbReference type="ARBA" id="ARBA00016111"/>
    </source>
</evidence>
<keyword evidence="13" id="KW-1185">Reference proteome</keyword>
<evidence type="ECO:0000256" key="5">
    <source>
        <dbReference type="ARBA" id="ARBA00022481"/>
    </source>
</evidence>
<dbReference type="AlphaFoldDB" id="A0AAD7V6S5"/>
<evidence type="ECO:0000256" key="9">
    <source>
        <dbReference type="ARBA" id="ARBA00023288"/>
    </source>
</evidence>
<sequence>MKGGRRTHQHHLSESKLNRILEYSQRLQQQLDMPRIPVSEASNSLIDFCNTTHDPLVPSVWGVIDRANDPFAPSRKKILCCSVM</sequence>
<evidence type="ECO:0000256" key="8">
    <source>
        <dbReference type="ARBA" id="ARBA00023224"/>
    </source>
</evidence>
<name>A0AAD7V6S5_9FUNG</name>
<dbReference type="SMART" id="SM01224">
    <property type="entry name" value="G_gamma"/>
    <property type="match status" value="1"/>
</dbReference>
<dbReference type="EMBL" id="JARTCD010000019">
    <property type="protein sequence ID" value="KAJ8659325.1"/>
    <property type="molecule type" value="Genomic_DNA"/>
</dbReference>
<proteinExistence type="inferred from homology"/>
<feature type="domain" description="G protein gamma" evidence="11">
    <location>
        <begin position="13"/>
        <end position="84"/>
    </location>
</feature>
<dbReference type="InterPro" id="IPR015898">
    <property type="entry name" value="G-protein_gamma-like_dom"/>
</dbReference>
<dbReference type="RefSeq" id="XP_058344238.1">
    <property type="nucleotide sequence ID" value="XM_058485088.1"/>
</dbReference>
<protein>
    <recommendedName>
        <fullName evidence="4">Guanine nucleotide-binding protein subunit gamma</fullName>
    </recommendedName>
</protein>
<comment type="caution">
    <text evidence="12">The sequence shown here is derived from an EMBL/GenBank/DDBJ whole genome shotgun (WGS) entry which is preliminary data.</text>
</comment>
<dbReference type="PROSITE" id="PS50058">
    <property type="entry name" value="G_PROTEIN_GAMMA"/>
    <property type="match status" value="1"/>
</dbReference>